<dbReference type="NCBIfam" id="TIGR00756">
    <property type="entry name" value="PPR"/>
    <property type="match status" value="5"/>
</dbReference>
<dbReference type="PANTHER" id="PTHR47936:SF1">
    <property type="entry name" value="PENTATRICOPEPTIDE REPEAT-CONTAINING PROTEIN GUN1, CHLOROPLASTIC"/>
    <property type="match status" value="1"/>
</dbReference>
<keyword evidence="7" id="KW-1185">Reference proteome</keyword>
<organism evidence="5">
    <name type="scientific">Cladocopium goreaui</name>
    <dbReference type="NCBI Taxonomy" id="2562237"/>
    <lineage>
        <taxon>Eukaryota</taxon>
        <taxon>Sar</taxon>
        <taxon>Alveolata</taxon>
        <taxon>Dinophyceae</taxon>
        <taxon>Suessiales</taxon>
        <taxon>Symbiodiniaceae</taxon>
        <taxon>Cladocopium</taxon>
    </lineage>
</organism>
<feature type="repeat" description="PPR" evidence="2">
    <location>
        <begin position="243"/>
        <end position="277"/>
    </location>
</feature>
<dbReference type="PROSITE" id="PS51375">
    <property type="entry name" value="PPR"/>
    <property type="match status" value="5"/>
</dbReference>
<feature type="repeat" description="PPR" evidence="2">
    <location>
        <begin position="97"/>
        <end position="131"/>
    </location>
</feature>
<dbReference type="EMBL" id="CAMXCT020001702">
    <property type="protein sequence ID" value="CAL1145726.1"/>
    <property type="molecule type" value="Genomic_DNA"/>
</dbReference>
<accession>A0A9P1CLF0</accession>
<feature type="region of interest" description="Disordered" evidence="3">
    <location>
        <begin position="1"/>
        <end position="21"/>
    </location>
</feature>
<dbReference type="InterPro" id="IPR002885">
    <property type="entry name" value="PPR_rpt"/>
</dbReference>
<dbReference type="AlphaFoldDB" id="A0A9P1CLF0"/>
<keyword evidence="1" id="KW-0677">Repeat</keyword>
<dbReference type="GO" id="GO:0031930">
    <property type="term" value="P:mitochondria-nucleus signaling pathway"/>
    <property type="evidence" value="ECO:0007669"/>
    <property type="project" value="TreeGrafter"/>
</dbReference>
<feature type="repeat" description="PPR" evidence="2">
    <location>
        <begin position="280"/>
        <end position="314"/>
    </location>
</feature>
<dbReference type="SUPFAM" id="SSF81901">
    <property type="entry name" value="HCP-like"/>
    <property type="match status" value="1"/>
</dbReference>
<evidence type="ECO:0000256" key="1">
    <source>
        <dbReference type="ARBA" id="ARBA00022737"/>
    </source>
</evidence>
<dbReference type="Pfam" id="PF13041">
    <property type="entry name" value="PPR_2"/>
    <property type="match status" value="1"/>
</dbReference>
<evidence type="ECO:0000259" key="4">
    <source>
        <dbReference type="Pfam" id="PF17177"/>
    </source>
</evidence>
<sequence>MGRRGQQRGSPLAPWEARRGTAPVSQLEDLMRRRGVDAAWDALEDMMRSGLPSDRFTVSRMLMRTLADGRRTWDLVKINRSIALVEQFVQQQPVEADEVLFNAMLDTHSRTKDISRLESTYQRMKDLGVEASHVTLGILVKAYGQVCDIKKVLQLWDDMKEQREQANAVTYGCMINACVKCSQTESRPLVEKALQIFRDMQKRHKQCNTILYTTLIKGYGNEKDLSTAIMLFREMRNEGVPYNTIAYNSIIDVCIKCGDVGKAEDFFQDETRVCIEVQPDLITYSTLLKGYCQVGDLDKALHVAATIKACGMQCDELVYNTLMDGCVKANDLSAGVGLFAEMANAGMKPSSITHSIFLRLYQRNGYKGNALDAVAQLYQHHGLEKPSGTVEKASRAAARRENRAKGGAKPRSTGRARGNAKSPPTPQPQPQGPQGPQGPGPAAPGAQAPVMMGAPNGPNGPVAGPCGSCGSFGAMMGPANGQMQPVPVGPWQPVTWGQPRGVMSQGPAAFIDASQRMPQQGYMMPMVGAQGIPSRPATFAGMALDDLYHRQNDRSQETIGFVSPERGPQRGEPISPNQFREWGGQEDFLSHLMR</sequence>
<feature type="region of interest" description="Disordered" evidence="3">
    <location>
        <begin position="385"/>
        <end position="456"/>
    </location>
</feature>
<feature type="compositionally biased region" description="Pro residues" evidence="3">
    <location>
        <begin position="423"/>
        <end position="442"/>
    </location>
</feature>
<dbReference type="EMBL" id="CAMXCT010001702">
    <property type="protein sequence ID" value="CAI3992351.1"/>
    <property type="molecule type" value="Genomic_DNA"/>
</dbReference>
<evidence type="ECO:0000256" key="3">
    <source>
        <dbReference type="SAM" id="MobiDB-lite"/>
    </source>
</evidence>
<dbReference type="Pfam" id="PF01535">
    <property type="entry name" value="PPR"/>
    <property type="match status" value="1"/>
</dbReference>
<dbReference type="InterPro" id="IPR011990">
    <property type="entry name" value="TPR-like_helical_dom_sf"/>
</dbReference>
<dbReference type="InterPro" id="IPR033443">
    <property type="entry name" value="PROP1-like_PPR_dom"/>
</dbReference>
<protein>
    <submittedName>
        <fullName evidence="6">Pentacotripeptide-repeat region of PRORP domain-containing protein</fullName>
    </submittedName>
</protein>
<feature type="repeat" description="PPR" evidence="2">
    <location>
        <begin position="315"/>
        <end position="349"/>
    </location>
</feature>
<feature type="region of interest" description="Disordered" evidence="3">
    <location>
        <begin position="560"/>
        <end position="586"/>
    </location>
</feature>
<dbReference type="Gene3D" id="1.25.40.10">
    <property type="entry name" value="Tetratricopeptide repeat domain"/>
    <property type="match status" value="3"/>
</dbReference>
<dbReference type="GO" id="GO:0009507">
    <property type="term" value="C:chloroplast"/>
    <property type="evidence" value="ECO:0007669"/>
    <property type="project" value="TreeGrafter"/>
</dbReference>
<reference evidence="6 7" key="2">
    <citation type="submission" date="2024-05" db="EMBL/GenBank/DDBJ databases">
        <authorList>
            <person name="Chen Y."/>
            <person name="Shah S."/>
            <person name="Dougan E. K."/>
            <person name="Thang M."/>
            <person name="Chan C."/>
        </authorList>
    </citation>
    <scope>NUCLEOTIDE SEQUENCE [LARGE SCALE GENOMIC DNA]</scope>
</reference>
<evidence type="ECO:0000313" key="5">
    <source>
        <dbReference type="EMBL" id="CAI3992351.1"/>
    </source>
</evidence>
<evidence type="ECO:0000313" key="7">
    <source>
        <dbReference type="Proteomes" id="UP001152797"/>
    </source>
</evidence>
<proteinExistence type="predicted"/>
<dbReference type="PANTHER" id="PTHR47936">
    <property type="entry name" value="PPR_LONG DOMAIN-CONTAINING PROTEIN"/>
    <property type="match status" value="1"/>
</dbReference>
<feature type="domain" description="PROP1-like PPR" evidence="4">
    <location>
        <begin position="228"/>
        <end position="329"/>
    </location>
</feature>
<feature type="repeat" description="PPR" evidence="2">
    <location>
        <begin position="208"/>
        <end position="242"/>
    </location>
</feature>
<dbReference type="EMBL" id="CAMXCT030001702">
    <property type="protein sequence ID" value="CAL4779663.1"/>
    <property type="molecule type" value="Genomic_DNA"/>
</dbReference>
<reference evidence="5" key="1">
    <citation type="submission" date="2022-10" db="EMBL/GenBank/DDBJ databases">
        <authorList>
            <person name="Chen Y."/>
            <person name="Dougan E. K."/>
            <person name="Chan C."/>
            <person name="Rhodes N."/>
            <person name="Thang M."/>
        </authorList>
    </citation>
    <scope>NUCLEOTIDE SEQUENCE</scope>
</reference>
<comment type="caution">
    <text evidence="5">The sequence shown here is derived from an EMBL/GenBank/DDBJ whole genome shotgun (WGS) entry which is preliminary data.</text>
</comment>
<evidence type="ECO:0000313" key="6">
    <source>
        <dbReference type="EMBL" id="CAL4779663.1"/>
    </source>
</evidence>
<dbReference type="Proteomes" id="UP001152797">
    <property type="component" value="Unassembled WGS sequence"/>
</dbReference>
<dbReference type="OrthoDB" id="185373at2759"/>
<evidence type="ECO:0000256" key="2">
    <source>
        <dbReference type="PROSITE-ProRule" id="PRU00708"/>
    </source>
</evidence>
<name>A0A9P1CLF0_9DINO</name>
<gene>
    <name evidence="5" type="ORF">C1SCF055_LOCUS19188</name>
</gene>
<dbReference type="Pfam" id="PF17177">
    <property type="entry name" value="PPR_long"/>
    <property type="match status" value="1"/>
</dbReference>
<feature type="compositionally biased region" description="Basic and acidic residues" evidence="3">
    <location>
        <begin position="392"/>
        <end position="404"/>
    </location>
</feature>
<feature type="compositionally biased region" description="Low complexity" evidence="3">
    <location>
        <begin position="443"/>
        <end position="456"/>
    </location>
</feature>